<feature type="domain" description="Methyltransferase FkbM" evidence="1">
    <location>
        <begin position="58"/>
        <end position="214"/>
    </location>
</feature>
<dbReference type="Proteomes" id="UP001501433">
    <property type="component" value="Unassembled WGS sequence"/>
</dbReference>
<dbReference type="InterPro" id="IPR053188">
    <property type="entry name" value="FkbM_Methyltransferase"/>
</dbReference>
<protein>
    <recommendedName>
        <fullName evidence="1">Methyltransferase FkbM domain-containing protein</fullName>
    </recommendedName>
</protein>
<reference evidence="3" key="1">
    <citation type="journal article" date="2019" name="Int. J. Syst. Evol. Microbiol.">
        <title>The Global Catalogue of Microorganisms (GCM) 10K type strain sequencing project: providing services to taxonomists for standard genome sequencing and annotation.</title>
        <authorList>
            <consortium name="The Broad Institute Genomics Platform"/>
            <consortium name="The Broad Institute Genome Sequencing Center for Infectious Disease"/>
            <person name="Wu L."/>
            <person name="Ma J."/>
        </authorList>
    </citation>
    <scope>NUCLEOTIDE SEQUENCE [LARGE SCALE GENOMIC DNA]</scope>
    <source>
        <strain evidence="3">JCM 18325</strain>
    </source>
</reference>
<sequence>MVKKIKNFTKCFFNFFGYSIHKKRKIQKKSALDENAFIMYKAIERCVERGLKINTVIDVGASDGIWSRACMKTFPDANYLLIEAQTNHENGLKKFKQEFENSDYVLAAAGKKEGMIYFNNENPLGGLASETKLTNDCIEVPVIAIDEELKRRKLKGPYLLKLDTHGFEVPIIEGAKKTIKAASLIIIETYNYKITNDSLRYWEICSYMEKLGFSPIEMVDFMQRKYDNSFWQMDTFFIPSNSKEFSYNSYT</sequence>
<keyword evidence="3" id="KW-1185">Reference proteome</keyword>
<organism evidence="2 3">
    <name type="scientific">Litoribaculum gwangyangense</name>
    <dbReference type="NCBI Taxonomy" id="1130722"/>
    <lineage>
        <taxon>Bacteria</taxon>
        <taxon>Pseudomonadati</taxon>
        <taxon>Bacteroidota</taxon>
        <taxon>Flavobacteriia</taxon>
        <taxon>Flavobacteriales</taxon>
        <taxon>Flavobacteriaceae</taxon>
        <taxon>Litoribaculum</taxon>
    </lineage>
</organism>
<comment type="caution">
    <text evidence="2">The sequence shown here is derived from an EMBL/GenBank/DDBJ whole genome shotgun (WGS) entry which is preliminary data.</text>
</comment>
<dbReference type="NCBIfam" id="TIGR01444">
    <property type="entry name" value="fkbM_fam"/>
    <property type="match status" value="1"/>
</dbReference>
<dbReference type="InterPro" id="IPR006342">
    <property type="entry name" value="FkbM_mtfrase"/>
</dbReference>
<gene>
    <name evidence="2" type="ORF">GCM10023330_24180</name>
</gene>
<accession>A0ABP9CNS0</accession>
<dbReference type="InterPro" id="IPR029063">
    <property type="entry name" value="SAM-dependent_MTases_sf"/>
</dbReference>
<dbReference type="PANTHER" id="PTHR36973:SF4">
    <property type="entry name" value="NODULATION PROTEIN"/>
    <property type="match status" value="1"/>
</dbReference>
<dbReference type="SUPFAM" id="SSF53335">
    <property type="entry name" value="S-adenosyl-L-methionine-dependent methyltransferases"/>
    <property type="match status" value="1"/>
</dbReference>
<evidence type="ECO:0000259" key="1">
    <source>
        <dbReference type="Pfam" id="PF05050"/>
    </source>
</evidence>
<dbReference type="PANTHER" id="PTHR36973">
    <property type="entry name" value="SLL1456 PROTEIN-RELATED"/>
    <property type="match status" value="1"/>
</dbReference>
<proteinExistence type="predicted"/>
<dbReference type="Pfam" id="PF05050">
    <property type="entry name" value="Methyltransf_21"/>
    <property type="match status" value="1"/>
</dbReference>
<evidence type="ECO:0000313" key="3">
    <source>
        <dbReference type="Proteomes" id="UP001501433"/>
    </source>
</evidence>
<dbReference type="Gene3D" id="3.40.50.150">
    <property type="entry name" value="Vaccinia Virus protein VP39"/>
    <property type="match status" value="1"/>
</dbReference>
<name>A0ABP9CNS0_9FLAO</name>
<dbReference type="EMBL" id="BAABJW010000004">
    <property type="protein sequence ID" value="GAA4815301.1"/>
    <property type="molecule type" value="Genomic_DNA"/>
</dbReference>
<evidence type="ECO:0000313" key="2">
    <source>
        <dbReference type="EMBL" id="GAA4815301.1"/>
    </source>
</evidence>